<feature type="transmembrane region" description="Helical" evidence="1">
    <location>
        <begin position="267"/>
        <end position="292"/>
    </location>
</feature>
<proteinExistence type="predicted"/>
<evidence type="ECO:0000256" key="2">
    <source>
        <dbReference type="SAM" id="SignalP"/>
    </source>
</evidence>
<evidence type="ECO:0000256" key="1">
    <source>
        <dbReference type="SAM" id="Phobius"/>
    </source>
</evidence>
<reference evidence="3 4" key="1">
    <citation type="journal article" date="2021" name="Nat. Commun.">
        <title>Genetic determinants of endophytism in the Arabidopsis root mycobiome.</title>
        <authorList>
            <person name="Mesny F."/>
            <person name="Miyauchi S."/>
            <person name="Thiergart T."/>
            <person name="Pickel B."/>
            <person name="Atanasova L."/>
            <person name="Karlsson M."/>
            <person name="Huettel B."/>
            <person name="Barry K.W."/>
            <person name="Haridas S."/>
            <person name="Chen C."/>
            <person name="Bauer D."/>
            <person name="Andreopoulos W."/>
            <person name="Pangilinan J."/>
            <person name="LaButti K."/>
            <person name="Riley R."/>
            <person name="Lipzen A."/>
            <person name="Clum A."/>
            <person name="Drula E."/>
            <person name="Henrissat B."/>
            <person name="Kohler A."/>
            <person name="Grigoriev I.V."/>
            <person name="Martin F.M."/>
            <person name="Hacquard S."/>
        </authorList>
    </citation>
    <scope>NUCLEOTIDE SEQUENCE [LARGE SCALE GENOMIC DNA]</scope>
    <source>
        <strain evidence="3 4">MPI-SDFR-AT-0080</strain>
    </source>
</reference>
<keyword evidence="1" id="KW-1133">Transmembrane helix</keyword>
<accession>A0ABQ8FVN2</accession>
<feature type="transmembrane region" description="Helical" evidence="1">
    <location>
        <begin position="239"/>
        <end position="261"/>
    </location>
</feature>
<keyword evidence="1" id="KW-0812">Transmembrane</keyword>
<feature type="transmembrane region" description="Helical" evidence="1">
    <location>
        <begin position="160"/>
        <end position="184"/>
    </location>
</feature>
<evidence type="ECO:0000313" key="4">
    <source>
        <dbReference type="Proteomes" id="UP000774617"/>
    </source>
</evidence>
<feature type="transmembrane region" description="Helical" evidence="1">
    <location>
        <begin position="196"/>
        <end position="218"/>
    </location>
</feature>
<keyword evidence="4" id="KW-1185">Reference proteome</keyword>
<gene>
    <name evidence="3" type="ORF">B0J12DRAFT_583718</name>
</gene>
<keyword evidence="1" id="KW-0472">Membrane</keyword>
<evidence type="ECO:0000313" key="3">
    <source>
        <dbReference type="EMBL" id="KAH7030046.1"/>
    </source>
</evidence>
<dbReference type="EMBL" id="JAGTJR010000046">
    <property type="protein sequence ID" value="KAH7030046.1"/>
    <property type="molecule type" value="Genomic_DNA"/>
</dbReference>
<comment type="caution">
    <text evidence="3">The sequence shown here is derived from an EMBL/GenBank/DDBJ whole genome shotgun (WGS) entry which is preliminary data.</text>
</comment>
<keyword evidence="2" id="KW-0732">Signal</keyword>
<dbReference type="Proteomes" id="UP000774617">
    <property type="component" value="Unassembled WGS sequence"/>
</dbReference>
<sequence length="297" mass="32706">MPQPTPVLLISTILLATLFILPAAAQLDSSQLDDDGCPPASAIVYSPFEPWWRFYNGTSQMCWNTASCLFIKADEARKQQFAATALVMGLIPLTLKDIAWPERRSVPVSRRLNVVVETVVLGLGLVPVVVDAQKGEDARAAATRNSRFAQWAWDLRRRTVVALVACTAVWLLVCYAALAVVEVYSKRAALGCPFPVFALVWYVAGFVPGAIHAGLSRVRQRKEREEKSASAVQGADEWWVVQLVWTFYYTAGTLIFTSIMAVTVIELFVWVVVSFATTGASKLLAVFICLAFEGSPW</sequence>
<organism evidence="3 4">
    <name type="scientific">Macrophomina phaseolina</name>
    <dbReference type="NCBI Taxonomy" id="35725"/>
    <lineage>
        <taxon>Eukaryota</taxon>
        <taxon>Fungi</taxon>
        <taxon>Dikarya</taxon>
        <taxon>Ascomycota</taxon>
        <taxon>Pezizomycotina</taxon>
        <taxon>Dothideomycetes</taxon>
        <taxon>Dothideomycetes incertae sedis</taxon>
        <taxon>Botryosphaeriales</taxon>
        <taxon>Botryosphaeriaceae</taxon>
        <taxon>Macrophomina</taxon>
    </lineage>
</organism>
<feature type="signal peptide" evidence="2">
    <location>
        <begin position="1"/>
        <end position="25"/>
    </location>
</feature>
<name>A0ABQ8FVN2_9PEZI</name>
<feature type="chain" id="PRO_5046732559" evidence="2">
    <location>
        <begin position="26"/>
        <end position="297"/>
    </location>
</feature>
<protein>
    <submittedName>
        <fullName evidence="3">Uncharacterized protein</fullName>
    </submittedName>
</protein>